<reference evidence="2 3" key="1">
    <citation type="journal article" date="2019" name="Sci. Rep.">
        <title>A high-quality genome of Eragrostis curvula grass provides insights into Poaceae evolution and supports new strategies to enhance forage quality.</title>
        <authorList>
            <person name="Carballo J."/>
            <person name="Santos B.A.C.M."/>
            <person name="Zappacosta D."/>
            <person name="Garbus I."/>
            <person name="Selva J.P."/>
            <person name="Gallo C.A."/>
            <person name="Diaz A."/>
            <person name="Albertini E."/>
            <person name="Caccamo M."/>
            <person name="Echenique V."/>
        </authorList>
    </citation>
    <scope>NUCLEOTIDE SEQUENCE [LARGE SCALE GENOMIC DNA]</scope>
    <source>
        <strain evidence="3">cv. Victoria</strain>
        <tissue evidence="2">Leaf</tissue>
    </source>
</reference>
<evidence type="ECO:0000313" key="3">
    <source>
        <dbReference type="Proteomes" id="UP000324897"/>
    </source>
</evidence>
<protein>
    <submittedName>
        <fullName evidence="2">Uncharacterized protein</fullName>
    </submittedName>
</protein>
<feature type="coiled-coil region" evidence="1">
    <location>
        <begin position="108"/>
        <end position="167"/>
    </location>
</feature>
<sequence length="200" mass="22843">MPLQEYIFSFGELALTECKHELGALSEKYLHDKSTLVAECSIESRIEELEQASQDFEYSASEVVAEDKEVLKESAIEFEQLCRDFILSGEEVTKLPETIKNMEVEGQLERASETNQQLTTGSRNLNNKLSSVETELMRVYVDKKEKSLNIEKQISALNQELATLRSKVELFFFLFANKKPQLMLSFLIFLPKKKTVSSAN</sequence>
<accession>A0A5J9U108</accession>
<dbReference type="Proteomes" id="UP000324897">
    <property type="component" value="Chromosome 7"/>
</dbReference>
<gene>
    <name evidence="2" type="ORF">EJB05_33381</name>
</gene>
<name>A0A5J9U108_9POAL</name>
<keyword evidence="3" id="KW-1185">Reference proteome</keyword>
<keyword evidence="1" id="KW-0175">Coiled coil</keyword>
<proteinExistence type="predicted"/>
<dbReference type="AlphaFoldDB" id="A0A5J9U108"/>
<evidence type="ECO:0000313" key="2">
    <source>
        <dbReference type="EMBL" id="TVU17353.1"/>
    </source>
</evidence>
<organism evidence="2 3">
    <name type="scientific">Eragrostis curvula</name>
    <name type="common">weeping love grass</name>
    <dbReference type="NCBI Taxonomy" id="38414"/>
    <lineage>
        <taxon>Eukaryota</taxon>
        <taxon>Viridiplantae</taxon>
        <taxon>Streptophyta</taxon>
        <taxon>Embryophyta</taxon>
        <taxon>Tracheophyta</taxon>
        <taxon>Spermatophyta</taxon>
        <taxon>Magnoliopsida</taxon>
        <taxon>Liliopsida</taxon>
        <taxon>Poales</taxon>
        <taxon>Poaceae</taxon>
        <taxon>PACMAD clade</taxon>
        <taxon>Chloridoideae</taxon>
        <taxon>Eragrostideae</taxon>
        <taxon>Eragrostidinae</taxon>
        <taxon>Eragrostis</taxon>
    </lineage>
</organism>
<feature type="non-terminal residue" evidence="2">
    <location>
        <position position="200"/>
    </location>
</feature>
<comment type="caution">
    <text evidence="2">The sequence shown here is derived from an EMBL/GenBank/DDBJ whole genome shotgun (WGS) entry which is preliminary data.</text>
</comment>
<dbReference type="Gramene" id="TVU17353">
    <property type="protein sequence ID" value="TVU17353"/>
    <property type="gene ID" value="EJB05_33381"/>
</dbReference>
<evidence type="ECO:0000256" key="1">
    <source>
        <dbReference type="SAM" id="Coils"/>
    </source>
</evidence>
<dbReference type="EMBL" id="RWGY01000029">
    <property type="protein sequence ID" value="TVU17353.1"/>
    <property type="molecule type" value="Genomic_DNA"/>
</dbReference>